<dbReference type="SUPFAM" id="SSF88946">
    <property type="entry name" value="Sigma2 domain of RNA polymerase sigma factors"/>
    <property type="match status" value="1"/>
</dbReference>
<feature type="domain" description="RNA polymerase sigma-70 region 2" evidence="5">
    <location>
        <begin position="21"/>
        <end position="86"/>
    </location>
</feature>
<evidence type="ECO:0000259" key="5">
    <source>
        <dbReference type="Pfam" id="PF04542"/>
    </source>
</evidence>
<dbReference type="PATRIC" id="fig|1203610.3.peg.3223"/>
<dbReference type="CDD" id="cd06171">
    <property type="entry name" value="Sigma70_r4"/>
    <property type="match status" value="1"/>
</dbReference>
<keyword evidence="3" id="KW-0731">Sigma factor</keyword>
<dbReference type="Pfam" id="PF04542">
    <property type="entry name" value="Sigma70_r2"/>
    <property type="match status" value="1"/>
</dbReference>
<dbReference type="HOGENOM" id="CLU_047691_3_2_10"/>
<evidence type="ECO:0000313" key="7">
    <source>
        <dbReference type="EMBL" id="KKB55685.1"/>
    </source>
</evidence>
<dbReference type="InterPro" id="IPR039425">
    <property type="entry name" value="RNA_pol_sigma-70-like"/>
</dbReference>
<dbReference type="Pfam" id="PF08281">
    <property type="entry name" value="Sigma70_r4_2"/>
    <property type="match status" value="1"/>
</dbReference>
<evidence type="ECO:0000256" key="3">
    <source>
        <dbReference type="ARBA" id="ARBA00023082"/>
    </source>
</evidence>
<evidence type="ECO:0000259" key="6">
    <source>
        <dbReference type="Pfam" id="PF08281"/>
    </source>
</evidence>
<dbReference type="GO" id="GO:0016987">
    <property type="term" value="F:sigma factor activity"/>
    <property type="evidence" value="ECO:0007669"/>
    <property type="project" value="UniProtKB-KW"/>
</dbReference>
<gene>
    <name evidence="7" type="ORF">HMPREF1536_03157</name>
</gene>
<name>A0A0F5JDV4_9BACT</name>
<proteinExistence type="inferred from homology"/>
<dbReference type="PANTHER" id="PTHR43133">
    <property type="entry name" value="RNA POLYMERASE ECF-TYPE SIGMA FACTO"/>
    <property type="match status" value="1"/>
</dbReference>
<sequence length="175" mass="20161">MDETQLIEGCRKGDRLAQKELYERYSRKMMGVCLRYVNDRETARDLLQDGFVKVFTSMDSYSGAGSFEGWMRKIFVNCALEYLRKSDVLRESTDLDNTAELIQPDSSVISSMSAAELMQLVQELPTGFRTVFNLFAIEGYSHKEISEMLNITESTSRSQFTRAKQMLQKRINALY</sequence>
<dbReference type="InterPro" id="IPR014284">
    <property type="entry name" value="RNA_pol_sigma-70_dom"/>
</dbReference>
<dbReference type="GO" id="GO:0003677">
    <property type="term" value="F:DNA binding"/>
    <property type="evidence" value="ECO:0007669"/>
    <property type="project" value="InterPro"/>
</dbReference>
<dbReference type="Gene3D" id="1.10.10.10">
    <property type="entry name" value="Winged helix-like DNA-binding domain superfamily/Winged helix DNA-binding domain"/>
    <property type="match status" value="1"/>
</dbReference>
<dbReference type="Proteomes" id="UP000033035">
    <property type="component" value="Unassembled WGS sequence"/>
</dbReference>
<feature type="domain" description="RNA polymerase sigma factor 70 region 4 type 2" evidence="6">
    <location>
        <begin position="116"/>
        <end position="167"/>
    </location>
</feature>
<dbReference type="Gene3D" id="1.10.1740.10">
    <property type="match status" value="1"/>
</dbReference>
<dbReference type="SUPFAM" id="SSF88659">
    <property type="entry name" value="Sigma3 and sigma4 domains of RNA polymerase sigma factors"/>
    <property type="match status" value="1"/>
</dbReference>
<accession>A0A0F5JDV4</accession>
<evidence type="ECO:0000256" key="4">
    <source>
        <dbReference type="ARBA" id="ARBA00023163"/>
    </source>
</evidence>
<dbReference type="InterPro" id="IPR036388">
    <property type="entry name" value="WH-like_DNA-bd_sf"/>
</dbReference>
<comment type="similarity">
    <text evidence="1">Belongs to the sigma-70 factor family. ECF subfamily.</text>
</comment>
<dbReference type="InterPro" id="IPR013324">
    <property type="entry name" value="RNA_pol_sigma_r3/r4-like"/>
</dbReference>
<evidence type="ECO:0000313" key="8">
    <source>
        <dbReference type="Proteomes" id="UP000033035"/>
    </source>
</evidence>
<dbReference type="RefSeq" id="WP_028726145.1">
    <property type="nucleotide sequence ID" value="NZ_AUAE01000008.1"/>
</dbReference>
<dbReference type="InterPro" id="IPR013325">
    <property type="entry name" value="RNA_pol_sigma_r2"/>
</dbReference>
<keyword evidence="8" id="KW-1185">Reference proteome</keyword>
<comment type="caution">
    <text evidence="7">The sequence shown here is derived from an EMBL/GenBank/DDBJ whole genome shotgun (WGS) entry which is preliminary data.</text>
</comment>
<dbReference type="GO" id="GO:0006352">
    <property type="term" value="P:DNA-templated transcription initiation"/>
    <property type="evidence" value="ECO:0007669"/>
    <property type="project" value="InterPro"/>
</dbReference>
<dbReference type="InterPro" id="IPR013249">
    <property type="entry name" value="RNA_pol_sigma70_r4_t2"/>
</dbReference>
<dbReference type="InterPro" id="IPR007627">
    <property type="entry name" value="RNA_pol_sigma70_r2"/>
</dbReference>
<dbReference type="NCBIfam" id="TIGR02937">
    <property type="entry name" value="sigma70-ECF"/>
    <property type="match status" value="1"/>
</dbReference>
<protein>
    <submittedName>
        <fullName evidence="7">Sigma-70 family RNA polymerase sigma factor</fullName>
    </submittedName>
</protein>
<dbReference type="STRING" id="1203610.HMPREF1536_03157"/>
<keyword evidence="2" id="KW-0805">Transcription regulation</keyword>
<keyword evidence="4" id="KW-0804">Transcription</keyword>
<dbReference type="AlphaFoldDB" id="A0A0F5JDV4"/>
<evidence type="ECO:0000256" key="1">
    <source>
        <dbReference type="ARBA" id="ARBA00010641"/>
    </source>
</evidence>
<evidence type="ECO:0000256" key="2">
    <source>
        <dbReference type="ARBA" id="ARBA00023015"/>
    </source>
</evidence>
<organism evidence="7 8">
    <name type="scientific">Parabacteroides gordonii MS-1 = DSM 23371</name>
    <dbReference type="NCBI Taxonomy" id="1203610"/>
    <lineage>
        <taxon>Bacteria</taxon>
        <taxon>Pseudomonadati</taxon>
        <taxon>Bacteroidota</taxon>
        <taxon>Bacteroidia</taxon>
        <taxon>Bacteroidales</taxon>
        <taxon>Tannerellaceae</taxon>
        <taxon>Parabacteroides</taxon>
    </lineage>
</organism>
<dbReference type="EMBL" id="AQHW01000015">
    <property type="protein sequence ID" value="KKB55685.1"/>
    <property type="molecule type" value="Genomic_DNA"/>
</dbReference>
<reference evidence="7 8" key="1">
    <citation type="submission" date="2013-04" db="EMBL/GenBank/DDBJ databases">
        <title>The Genome Sequence of Parabacteroides gordonii DSM 23371.</title>
        <authorList>
            <consortium name="The Broad Institute Genomics Platform"/>
            <person name="Earl A."/>
            <person name="Ward D."/>
            <person name="Feldgarden M."/>
            <person name="Gevers D."/>
            <person name="Martens E."/>
            <person name="Sakamoto M."/>
            <person name="Benno Y."/>
            <person name="Suzuki N."/>
            <person name="Matsunaga N."/>
            <person name="Koshihara K."/>
            <person name="Seki M."/>
            <person name="Komiya H."/>
            <person name="Walker B."/>
            <person name="Young S."/>
            <person name="Zeng Q."/>
            <person name="Gargeya S."/>
            <person name="Fitzgerald M."/>
            <person name="Haas B."/>
            <person name="Abouelleil A."/>
            <person name="Allen A.W."/>
            <person name="Alvarado L."/>
            <person name="Arachchi H.M."/>
            <person name="Berlin A.M."/>
            <person name="Chapman S.B."/>
            <person name="Gainer-Dewar J."/>
            <person name="Goldberg J."/>
            <person name="Griggs A."/>
            <person name="Gujja S."/>
            <person name="Hansen M."/>
            <person name="Howarth C."/>
            <person name="Imamovic A."/>
            <person name="Ireland A."/>
            <person name="Larimer J."/>
            <person name="McCowan C."/>
            <person name="Murphy C."/>
            <person name="Pearson M."/>
            <person name="Poon T.W."/>
            <person name="Priest M."/>
            <person name="Roberts A."/>
            <person name="Saif S."/>
            <person name="Shea T."/>
            <person name="Sisk P."/>
            <person name="Sykes S."/>
            <person name="Wortman J."/>
            <person name="Nusbaum C."/>
            <person name="Birren B."/>
        </authorList>
    </citation>
    <scope>NUCLEOTIDE SEQUENCE [LARGE SCALE GENOMIC DNA]</scope>
    <source>
        <strain evidence="7 8">MS-1</strain>
    </source>
</reference>
<dbReference type="PANTHER" id="PTHR43133:SF46">
    <property type="entry name" value="RNA POLYMERASE SIGMA-70 FACTOR ECF SUBFAMILY"/>
    <property type="match status" value="1"/>
</dbReference>